<keyword evidence="2" id="KW-1185">Reference proteome</keyword>
<evidence type="ECO:0000313" key="2">
    <source>
        <dbReference type="Proteomes" id="UP001066276"/>
    </source>
</evidence>
<evidence type="ECO:0000313" key="1">
    <source>
        <dbReference type="EMBL" id="KAJ1107692.1"/>
    </source>
</evidence>
<dbReference type="EMBL" id="JANPWB010000013">
    <property type="protein sequence ID" value="KAJ1107692.1"/>
    <property type="molecule type" value="Genomic_DNA"/>
</dbReference>
<sequence>MGQLLRYDVGGPRLQAALLPTFPRSWVGLADPGRCPNVVLSSAERPPAHWVAPAGSANFGSWGGTAGVSILGGQLEATRAWAWSAIHVGSIASALCLALKVAWRLHQ</sequence>
<proteinExistence type="predicted"/>
<dbReference type="Proteomes" id="UP001066276">
    <property type="component" value="Chromosome 9"/>
</dbReference>
<protein>
    <submittedName>
        <fullName evidence="1">Uncharacterized protein</fullName>
    </submittedName>
</protein>
<gene>
    <name evidence="1" type="ORF">NDU88_005081</name>
</gene>
<reference evidence="1" key="1">
    <citation type="journal article" date="2022" name="bioRxiv">
        <title>Sequencing and chromosome-scale assembly of the giantPleurodeles waltlgenome.</title>
        <authorList>
            <person name="Brown T."/>
            <person name="Elewa A."/>
            <person name="Iarovenko S."/>
            <person name="Subramanian E."/>
            <person name="Araus A.J."/>
            <person name="Petzold A."/>
            <person name="Susuki M."/>
            <person name="Suzuki K.-i.T."/>
            <person name="Hayashi T."/>
            <person name="Toyoda A."/>
            <person name="Oliveira C."/>
            <person name="Osipova E."/>
            <person name="Leigh N.D."/>
            <person name="Simon A."/>
            <person name="Yun M.H."/>
        </authorList>
    </citation>
    <scope>NUCLEOTIDE SEQUENCE</scope>
    <source>
        <strain evidence="1">20211129_DDA</strain>
        <tissue evidence="1">Liver</tissue>
    </source>
</reference>
<accession>A0AAV7MWS3</accession>
<organism evidence="1 2">
    <name type="scientific">Pleurodeles waltl</name>
    <name type="common">Iberian ribbed newt</name>
    <dbReference type="NCBI Taxonomy" id="8319"/>
    <lineage>
        <taxon>Eukaryota</taxon>
        <taxon>Metazoa</taxon>
        <taxon>Chordata</taxon>
        <taxon>Craniata</taxon>
        <taxon>Vertebrata</taxon>
        <taxon>Euteleostomi</taxon>
        <taxon>Amphibia</taxon>
        <taxon>Batrachia</taxon>
        <taxon>Caudata</taxon>
        <taxon>Salamandroidea</taxon>
        <taxon>Salamandridae</taxon>
        <taxon>Pleurodelinae</taxon>
        <taxon>Pleurodeles</taxon>
    </lineage>
</organism>
<name>A0AAV7MWS3_PLEWA</name>
<dbReference type="AlphaFoldDB" id="A0AAV7MWS3"/>
<comment type="caution">
    <text evidence="1">The sequence shown here is derived from an EMBL/GenBank/DDBJ whole genome shotgun (WGS) entry which is preliminary data.</text>
</comment>